<feature type="compositionally biased region" description="Low complexity" evidence="3">
    <location>
        <begin position="659"/>
        <end position="681"/>
    </location>
</feature>
<evidence type="ECO:0000256" key="1">
    <source>
        <dbReference type="ARBA" id="ARBA00022441"/>
    </source>
</evidence>
<dbReference type="Gene3D" id="3.30.710.10">
    <property type="entry name" value="Potassium Channel Kv1.1, Chain A"/>
    <property type="match status" value="1"/>
</dbReference>
<evidence type="ECO:0000313" key="5">
    <source>
        <dbReference type="Proteomes" id="UP000886653"/>
    </source>
</evidence>
<dbReference type="GO" id="GO:0045454">
    <property type="term" value="P:cell redox homeostasis"/>
    <property type="evidence" value="ECO:0007669"/>
    <property type="project" value="TreeGrafter"/>
</dbReference>
<reference evidence="4" key="1">
    <citation type="submission" date="2013-11" db="EMBL/GenBank/DDBJ databases">
        <title>Genome sequence of the fusiform rust pathogen reveals effectors for host alternation and coevolution with pine.</title>
        <authorList>
            <consortium name="DOE Joint Genome Institute"/>
            <person name="Smith K."/>
            <person name="Pendleton A."/>
            <person name="Kubisiak T."/>
            <person name="Anderson C."/>
            <person name="Salamov A."/>
            <person name="Aerts A."/>
            <person name="Riley R."/>
            <person name="Clum A."/>
            <person name="Lindquist E."/>
            <person name="Ence D."/>
            <person name="Campbell M."/>
            <person name="Kronenberg Z."/>
            <person name="Feau N."/>
            <person name="Dhillon B."/>
            <person name="Hamelin R."/>
            <person name="Burleigh J."/>
            <person name="Smith J."/>
            <person name="Yandell M."/>
            <person name="Nelson C."/>
            <person name="Grigoriev I."/>
            <person name="Davis J."/>
        </authorList>
    </citation>
    <scope>NUCLEOTIDE SEQUENCE</scope>
    <source>
        <strain evidence="4">G11</strain>
    </source>
</reference>
<dbReference type="EMBL" id="MU167275">
    <property type="protein sequence ID" value="KAG0145510.1"/>
    <property type="molecule type" value="Genomic_DNA"/>
</dbReference>
<dbReference type="Gene3D" id="2.120.10.80">
    <property type="entry name" value="Kelch-type beta propeller"/>
    <property type="match status" value="1"/>
</dbReference>
<keyword evidence="2" id="KW-0677">Repeat</keyword>
<feature type="compositionally biased region" description="Polar residues" evidence="3">
    <location>
        <begin position="639"/>
        <end position="655"/>
    </location>
</feature>
<accession>A0A9P6TBC8</accession>
<dbReference type="GO" id="GO:0005739">
    <property type="term" value="C:mitochondrion"/>
    <property type="evidence" value="ECO:0007669"/>
    <property type="project" value="TreeGrafter"/>
</dbReference>
<name>A0A9P6TBC8_9BASI</name>
<dbReference type="SUPFAM" id="SSF117281">
    <property type="entry name" value="Kelch motif"/>
    <property type="match status" value="1"/>
</dbReference>
<evidence type="ECO:0000256" key="3">
    <source>
        <dbReference type="SAM" id="MobiDB-lite"/>
    </source>
</evidence>
<feature type="region of interest" description="Disordered" evidence="3">
    <location>
        <begin position="845"/>
        <end position="904"/>
    </location>
</feature>
<dbReference type="OrthoDB" id="10001928at2759"/>
<dbReference type="GO" id="GO:0005829">
    <property type="term" value="C:cytosol"/>
    <property type="evidence" value="ECO:0007669"/>
    <property type="project" value="TreeGrafter"/>
</dbReference>
<keyword evidence="1" id="KW-0880">Kelch repeat</keyword>
<keyword evidence="5" id="KW-1185">Reference proteome</keyword>
<organism evidence="4 5">
    <name type="scientific">Cronartium quercuum f. sp. fusiforme G11</name>
    <dbReference type="NCBI Taxonomy" id="708437"/>
    <lineage>
        <taxon>Eukaryota</taxon>
        <taxon>Fungi</taxon>
        <taxon>Dikarya</taxon>
        <taxon>Basidiomycota</taxon>
        <taxon>Pucciniomycotina</taxon>
        <taxon>Pucciniomycetes</taxon>
        <taxon>Pucciniales</taxon>
        <taxon>Coleosporiaceae</taxon>
        <taxon>Cronartium</taxon>
    </lineage>
</organism>
<evidence type="ECO:0000256" key="2">
    <source>
        <dbReference type="ARBA" id="ARBA00022737"/>
    </source>
</evidence>
<dbReference type="InterPro" id="IPR011333">
    <property type="entry name" value="SKP1/BTB/POZ_sf"/>
</dbReference>
<proteinExistence type="predicted"/>
<feature type="compositionally biased region" description="Low complexity" evidence="3">
    <location>
        <begin position="849"/>
        <end position="883"/>
    </location>
</feature>
<dbReference type="PANTHER" id="PTHR43503:SF2">
    <property type="entry name" value="NEGATIVE REGULATOR OF SPORULATION MDS3-RELATED"/>
    <property type="match status" value="1"/>
</dbReference>
<comment type="caution">
    <text evidence="4">The sequence shown here is derived from an EMBL/GenBank/DDBJ whole genome shotgun (WGS) entry which is preliminary data.</text>
</comment>
<dbReference type="InterPro" id="IPR015915">
    <property type="entry name" value="Kelch-typ_b-propeller"/>
</dbReference>
<dbReference type="Proteomes" id="UP000886653">
    <property type="component" value="Unassembled WGS sequence"/>
</dbReference>
<feature type="region of interest" description="Disordered" evidence="3">
    <location>
        <begin position="1"/>
        <end position="41"/>
    </location>
</feature>
<protein>
    <submittedName>
        <fullName evidence="4">Uncharacterized protein</fullName>
    </submittedName>
</protein>
<dbReference type="PANTHER" id="PTHR43503">
    <property type="entry name" value="MCG48959-RELATED"/>
    <property type="match status" value="1"/>
</dbReference>
<feature type="region of interest" description="Disordered" evidence="3">
    <location>
        <begin position="112"/>
        <end position="145"/>
    </location>
</feature>
<feature type="region of interest" description="Disordered" evidence="3">
    <location>
        <begin position="639"/>
        <end position="705"/>
    </location>
</feature>
<gene>
    <name evidence="4" type="ORF">CROQUDRAFT_658580</name>
</gene>
<dbReference type="AlphaFoldDB" id="A0A9P6TBC8"/>
<evidence type="ECO:0000313" key="4">
    <source>
        <dbReference type="EMBL" id="KAG0145510.1"/>
    </source>
</evidence>
<feature type="compositionally biased region" description="Polar residues" evidence="3">
    <location>
        <begin position="128"/>
        <end position="141"/>
    </location>
</feature>
<feature type="compositionally biased region" description="Polar residues" evidence="3">
    <location>
        <begin position="686"/>
        <end position="705"/>
    </location>
</feature>
<sequence length="904" mass="99150">MSSTTYPIRTGTGSGSRPSVSNPNSNINNNPRLLGQPNQPSGTLADLTACVKSSKGDIPPPLVGASITVLGSGLYVFGGRLVPTRLMIADLYRLDLHTLHWEKIWSPFDSISSDPKGKSRAPDPLPSPTSIAQTDGRSTEQGPRPRYFHSAEAWDHKLVIFGGMGYASNLVDKEANSPRTPDPASDPEVGLCVLDDLVIFDTILRTWSFPITSSAPNISSPSPRYAHLSCLTSESGYGGPVSEDDYLEFPSSSTASPRILKPNKRRPRNMLTLLGGQDISNRYIGEINVLDLDSMQWIEGRRWERHCGTYRSVACTSRLSVRQGDRFDGSEESNQEQEVLRRLSWSEKPSVERPEPVYLYSNFNFNDVRRDLELISYPTTPPPPPATPTSTGHYTTIHPLSHSMTGLLPNGLRFPTGTMIGTHLIVSGTSLNPDKLPDQLDCFAIWALDLSQSNHKHVPIKVPHSTRPEVSTHNNTQFGSGKVVWQRIDPGRIMMSGSWNRAVGWGNCLIVLGDKDRDIVYDYHHRQINFVDLAFIDLEAFAIYQPPFSNQSEVIHGLDREASLRSARLGLRLLRSVRLTDFEIVCADGLVIPVNRRMLEEKWGWFKQRMSEFRIQATQAHVSYQQQMRVACLSKRRSQGSLLDQQTTARTSTPNGLRPHTAASHSSRPSSVQSSTTPTPARQRHLSFSSNSSTRTANQTSNSITATTQSLIPSLSLPETYQVTPRTLVLPHPAILVQAILEYIYTSDLITPLHQSPAILGSMLVFATTYELSHLRALAGHALHRFLNPTNAAHPSGPKGPSHASTSSGNIAALIYEAATLSGCMALQIRSLKAIIATNKQYSTRPAHSNSISSSTKTNSMATTTSSVRTTGSSTTNGANSITFDHPSSNTGSVRVGTVGTNHR</sequence>
<feature type="compositionally biased region" description="Polar residues" evidence="3">
    <location>
        <begin position="886"/>
        <end position="904"/>
    </location>
</feature>
<feature type="compositionally biased region" description="Low complexity" evidence="3">
    <location>
        <begin position="15"/>
        <end position="31"/>
    </location>
</feature>